<gene>
    <name evidence="1" type="ORF">EVAR_88513_1</name>
</gene>
<dbReference type="Proteomes" id="UP000299102">
    <property type="component" value="Unassembled WGS sequence"/>
</dbReference>
<evidence type="ECO:0000313" key="1">
    <source>
        <dbReference type="EMBL" id="GBP66403.1"/>
    </source>
</evidence>
<reference evidence="1 2" key="1">
    <citation type="journal article" date="2019" name="Commun. Biol.">
        <title>The bagworm genome reveals a unique fibroin gene that provides high tensile strength.</title>
        <authorList>
            <person name="Kono N."/>
            <person name="Nakamura H."/>
            <person name="Ohtoshi R."/>
            <person name="Tomita M."/>
            <person name="Numata K."/>
            <person name="Arakawa K."/>
        </authorList>
    </citation>
    <scope>NUCLEOTIDE SEQUENCE [LARGE SCALE GENOMIC DNA]</scope>
</reference>
<proteinExistence type="predicted"/>
<evidence type="ECO:0000313" key="2">
    <source>
        <dbReference type="Proteomes" id="UP000299102"/>
    </source>
</evidence>
<protein>
    <submittedName>
        <fullName evidence="1">Uncharacterized protein</fullName>
    </submittedName>
</protein>
<sequence length="226" mass="24810">MYGLELGPSAFYTSPARVGACEIVSRSTRLVESGASVRGYGQKLEFDNTVYLHSTICHVVHFLFSLKSIQGDPIRAESTSKRWQCADHAVCYDDDESDTGAFSSPRQGQVRRFTFFSPAIAAAVAPGRRRRGTGIEPPTDTWRLFSESRATIIIAKNTQLPRHVDGGSRQTAKMIPLTIFDKTRQGTPVAGAPAPISDRYVVTRCAAPAKRYRSRGATDLWAIAAR</sequence>
<dbReference type="EMBL" id="BGZK01000955">
    <property type="protein sequence ID" value="GBP66403.1"/>
    <property type="molecule type" value="Genomic_DNA"/>
</dbReference>
<name>A0A4C1XTM5_EUMVA</name>
<organism evidence="1 2">
    <name type="scientific">Eumeta variegata</name>
    <name type="common">Bagworm moth</name>
    <name type="synonym">Eumeta japonica</name>
    <dbReference type="NCBI Taxonomy" id="151549"/>
    <lineage>
        <taxon>Eukaryota</taxon>
        <taxon>Metazoa</taxon>
        <taxon>Ecdysozoa</taxon>
        <taxon>Arthropoda</taxon>
        <taxon>Hexapoda</taxon>
        <taxon>Insecta</taxon>
        <taxon>Pterygota</taxon>
        <taxon>Neoptera</taxon>
        <taxon>Endopterygota</taxon>
        <taxon>Lepidoptera</taxon>
        <taxon>Glossata</taxon>
        <taxon>Ditrysia</taxon>
        <taxon>Tineoidea</taxon>
        <taxon>Psychidae</taxon>
        <taxon>Oiketicinae</taxon>
        <taxon>Eumeta</taxon>
    </lineage>
</organism>
<comment type="caution">
    <text evidence="1">The sequence shown here is derived from an EMBL/GenBank/DDBJ whole genome shotgun (WGS) entry which is preliminary data.</text>
</comment>
<accession>A0A4C1XTM5</accession>
<keyword evidence="2" id="KW-1185">Reference proteome</keyword>
<dbReference type="AlphaFoldDB" id="A0A4C1XTM5"/>